<dbReference type="Gene3D" id="1.20.1250.20">
    <property type="entry name" value="MFS general substrate transporter like domains"/>
    <property type="match status" value="1"/>
</dbReference>
<dbReference type="PANTHER" id="PTHR23507:SF1">
    <property type="entry name" value="FI18259P1-RELATED"/>
    <property type="match status" value="1"/>
</dbReference>
<dbReference type="AlphaFoldDB" id="A0A2G8RRS6"/>
<evidence type="ECO:0000256" key="4">
    <source>
        <dbReference type="ARBA" id="ARBA00023136"/>
    </source>
</evidence>
<evidence type="ECO:0000256" key="3">
    <source>
        <dbReference type="ARBA" id="ARBA00022989"/>
    </source>
</evidence>
<comment type="caution">
    <text evidence="8">The sequence shown here is derived from an EMBL/GenBank/DDBJ whole genome shotgun (WGS) entry which is preliminary data.</text>
</comment>
<feature type="transmembrane region" description="Helical" evidence="6">
    <location>
        <begin position="91"/>
        <end position="108"/>
    </location>
</feature>
<evidence type="ECO:0000259" key="7">
    <source>
        <dbReference type="PROSITE" id="PS50850"/>
    </source>
</evidence>
<keyword evidence="2 6" id="KW-0812">Transmembrane</keyword>
<feature type="transmembrane region" description="Helical" evidence="6">
    <location>
        <begin position="31"/>
        <end position="52"/>
    </location>
</feature>
<protein>
    <recommendedName>
        <fullName evidence="7">Major facilitator superfamily (MFS) profile domain-containing protein</fullName>
    </recommendedName>
</protein>
<comment type="subcellular location">
    <subcellularLocation>
        <location evidence="1">Membrane</location>
        <topology evidence="1">Multi-pass membrane protein</topology>
    </subcellularLocation>
</comment>
<feature type="region of interest" description="Disordered" evidence="5">
    <location>
        <begin position="198"/>
        <end position="229"/>
    </location>
</feature>
<sequence>MFSRNLGLMFTGVAIGPVLGGLLIRFTGTFIIVFYISAIIHIIYALLVWFVIPESLSKADMLGARARYKLAKEEYFAAHAHGGALVFFKRMFSFLTPLAIFLPVRVDGGKPSKGRKRDWNLLLVVMSYGFVISLLGLYLYVIQYLEATYEWNAEQVGYWFSSVGAARAAFLTLILPMVIQFFKPKAAPIRLPQDADEPLASPTDASFPAEQPSRVLSPPSHREHHHHHDPNFDLNVAKVSVGIEVLVYTLMVFSTSGLMFAGVATLGAFGMGFGPAIQSIALTLYNRRGGKDSGKLFGAMSVVQSLSSGVLGPSVFGLTYMNTVSTYPKAIFIMGCGAVTTSFLLLQLVRLPKDAPVARSVEDVDLEDRLIAEPGGFGVEREDTLVGPSEPLVIVDDGDRGHKVVKTLP</sequence>
<name>A0A2G8RRS6_9APHY</name>
<organism evidence="8 9">
    <name type="scientific">Ganoderma sinense ZZ0214-1</name>
    <dbReference type="NCBI Taxonomy" id="1077348"/>
    <lineage>
        <taxon>Eukaryota</taxon>
        <taxon>Fungi</taxon>
        <taxon>Dikarya</taxon>
        <taxon>Basidiomycota</taxon>
        <taxon>Agaricomycotina</taxon>
        <taxon>Agaricomycetes</taxon>
        <taxon>Polyporales</taxon>
        <taxon>Polyporaceae</taxon>
        <taxon>Ganoderma</taxon>
    </lineage>
</organism>
<evidence type="ECO:0000256" key="6">
    <source>
        <dbReference type="SAM" id="Phobius"/>
    </source>
</evidence>
<feature type="transmembrane region" description="Helical" evidence="6">
    <location>
        <begin position="330"/>
        <end position="349"/>
    </location>
</feature>
<evidence type="ECO:0000256" key="1">
    <source>
        <dbReference type="ARBA" id="ARBA00004141"/>
    </source>
</evidence>
<feature type="transmembrane region" description="Helical" evidence="6">
    <location>
        <begin position="259"/>
        <end position="284"/>
    </location>
</feature>
<feature type="transmembrane region" description="Helical" evidence="6">
    <location>
        <begin position="157"/>
        <end position="182"/>
    </location>
</feature>
<evidence type="ECO:0000256" key="2">
    <source>
        <dbReference type="ARBA" id="ARBA00022692"/>
    </source>
</evidence>
<dbReference type="SUPFAM" id="SSF103473">
    <property type="entry name" value="MFS general substrate transporter"/>
    <property type="match status" value="1"/>
</dbReference>
<reference evidence="8 9" key="1">
    <citation type="journal article" date="2015" name="Sci. Rep.">
        <title>Chromosome-level genome map provides insights into diverse defense mechanisms in the medicinal fungus Ganoderma sinense.</title>
        <authorList>
            <person name="Zhu Y."/>
            <person name="Xu J."/>
            <person name="Sun C."/>
            <person name="Zhou S."/>
            <person name="Xu H."/>
            <person name="Nelson D.R."/>
            <person name="Qian J."/>
            <person name="Song J."/>
            <person name="Luo H."/>
            <person name="Xiang L."/>
            <person name="Li Y."/>
            <person name="Xu Z."/>
            <person name="Ji A."/>
            <person name="Wang L."/>
            <person name="Lu S."/>
            <person name="Hayward A."/>
            <person name="Sun W."/>
            <person name="Li X."/>
            <person name="Schwartz D.C."/>
            <person name="Wang Y."/>
            <person name="Chen S."/>
        </authorList>
    </citation>
    <scope>NUCLEOTIDE SEQUENCE [LARGE SCALE GENOMIC DNA]</scope>
    <source>
        <strain evidence="8 9">ZZ0214-1</strain>
    </source>
</reference>
<feature type="transmembrane region" description="Helical" evidence="6">
    <location>
        <begin position="120"/>
        <end position="145"/>
    </location>
</feature>
<dbReference type="OrthoDB" id="3026777at2759"/>
<feature type="transmembrane region" description="Helical" evidence="6">
    <location>
        <begin position="296"/>
        <end position="318"/>
    </location>
</feature>
<dbReference type="Proteomes" id="UP000230002">
    <property type="component" value="Unassembled WGS sequence"/>
</dbReference>
<evidence type="ECO:0000313" key="9">
    <source>
        <dbReference type="Proteomes" id="UP000230002"/>
    </source>
</evidence>
<dbReference type="GO" id="GO:0022857">
    <property type="term" value="F:transmembrane transporter activity"/>
    <property type="evidence" value="ECO:0007669"/>
    <property type="project" value="InterPro"/>
</dbReference>
<keyword evidence="3 6" id="KW-1133">Transmembrane helix</keyword>
<dbReference type="InterPro" id="IPR020846">
    <property type="entry name" value="MFS_dom"/>
</dbReference>
<dbReference type="PROSITE" id="PS50850">
    <property type="entry name" value="MFS"/>
    <property type="match status" value="1"/>
</dbReference>
<gene>
    <name evidence="8" type="ORF">GSI_13970</name>
</gene>
<dbReference type="InterPro" id="IPR036259">
    <property type="entry name" value="MFS_trans_sf"/>
</dbReference>
<dbReference type="EMBL" id="AYKW01000067">
    <property type="protein sequence ID" value="PIL24217.1"/>
    <property type="molecule type" value="Genomic_DNA"/>
</dbReference>
<keyword evidence="4 6" id="KW-0472">Membrane</keyword>
<dbReference type="GO" id="GO:0016020">
    <property type="term" value="C:membrane"/>
    <property type="evidence" value="ECO:0007669"/>
    <property type="project" value="UniProtKB-SubCell"/>
</dbReference>
<keyword evidence="9" id="KW-1185">Reference proteome</keyword>
<dbReference type="PANTHER" id="PTHR23507">
    <property type="entry name" value="ZGC:174356"/>
    <property type="match status" value="1"/>
</dbReference>
<proteinExistence type="predicted"/>
<evidence type="ECO:0000313" key="8">
    <source>
        <dbReference type="EMBL" id="PIL24217.1"/>
    </source>
</evidence>
<accession>A0A2G8RRS6</accession>
<evidence type="ECO:0000256" key="5">
    <source>
        <dbReference type="SAM" id="MobiDB-lite"/>
    </source>
</evidence>
<feature type="domain" description="Major facilitator superfamily (MFS) profile" evidence="7">
    <location>
        <begin position="1"/>
        <end position="56"/>
    </location>
</feature>
<feature type="transmembrane region" description="Helical" evidence="6">
    <location>
        <begin position="6"/>
        <end position="24"/>
    </location>
</feature>